<organism evidence="3 4">
    <name type="scientific">Phlebotomus papatasi</name>
    <name type="common">Sandfly</name>
    <dbReference type="NCBI Taxonomy" id="29031"/>
    <lineage>
        <taxon>Eukaryota</taxon>
        <taxon>Metazoa</taxon>
        <taxon>Ecdysozoa</taxon>
        <taxon>Arthropoda</taxon>
        <taxon>Hexapoda</taxon>
        <taxon>Insecta</taxon>
        <taxon>Pterygota</taxon>
        <taxon>Neoptera</taxon>
        <taxon>Endopterygota</taxon>
        <taxon>Diptera</taxon>
        <taxon>Nematocera</taxon>
        <taxon>Psychodoidea</taxon>
        <taxon>Psychodidae</taxon>
        <taxon>Phlebotomus</taxon>
        <taxon>Phlebotomus</taxon>
    </lineage>
</organism>
<dbReference type="EMBL" id="AJVK01029185">
    <property type="status" value="NOT_ANNOTATED_CDS"/>
    <property type="molecule type" value="Genomic_DNA"/>
</dbReference>
<dbReference type="VEuPathDB" id="VectorBase:PPAPM1_005776"/>
<evidence type="ECO:0000313" key="3">
    <source>
        <dbReference type="EnsemblMetazoa" id="PPAI004718-PA"/>
    </source>
</evidence>
<proteinExistence type="predicted"/>
<feature type="compositionally biased region" description="Basic and acidic residues" evidence="1">
    <location>
        <begin position="396"/>
        <end position="406"/>
    </location>
</feature>
<dbReference type="Proteomes" id="UP000092462">
    <property type="component" value="Unassembled WGS sequence"/>
</dbReference>
<evidence type="ECO:0000256" key="1">
    <source>
        <dbReference type="SAM" id="MobiDB-lite"/>
    </source>
</evidence>
<feature type="compositionally biased region" description="Basic and acidic residues" evidence="1">
    <location>
        <begin position="452"/>
        <end position="470"/>
    </location>
</feature>
<dbReference type="PANTHER" id="PTHR47331:SF5">
    <property type="entry name" value="RIBONUCLEASE H"/>
    <property type="match status" value="1"/>
</dbReference>
<feature type="region of interest" description="Disordered" evidence="1">
    <location>
        <begin position="367"/>
        <end position="474"/>
    </location>
</feature>
<feature type="domain" description="DUF5641" evidence="2">
    <location>
        <begin position="144"/>
        <end position="236"/>
    </location>
</feature>
<keyword evidence="4" id="KW-1185">Reference proteome</keyword>
<dbReference type="VEuPathDB" id="VectorBase:PPAI004718"/>
<dbReference type="PANTHER" id="PTHR47331">
    <property type="entry name" value="PHD-TYPE DOMAIN-CONTAINING PROTEIN"/>
    <property type="match status" value="1"/>
</dbReference>
<sequence length="592" mass="67919">WKKLVRVVAYLRRFTSNCFGPPEQRTTGPLKSNEIFDATRQILHLVQAEVFPLETRLLKAGKSLPHSSNLLSLNVFYDEGGLIRVGGRLDHSNLPSEAKHQILLPSKHHVTNLIIDEAHKQTMHGGTLTTSNHLRSRYWIIRGKWTLVTKLNQDFWKRWATEYLHLLQTRSKWKRANDNICIGELVLIIEDNLPPRKWQLGRIMETHPGEDGMVRIVSVKSNGHVKKRYLRKLARLPLSDPESEDNEAALQHGLVSTEDADFWKRWATEYLHLLQTRSEWKRANDNICIGELVLIIEDNLPPRKWQLGRIMETHPGEDGMVRIVSVKSNGHVKNRYLRKLARLPLSDPESEDNEAALQHGLVSTEEAVSLQDTTDDSMVPGPSKSKTEESTNLSDGRYDMKSETSSKQRKSARLSSPERKIENDPVLLSAHLTVPMSSESHRRIAMASSTTKPDKPTKRKIEDSPKQTEKKRSKKTRIRPCTWFHSTLQVCLYMLCLLTLVFGKKYEIIQPQTGFVIENHGIAYIKCGELQLETNLKYSSMLHTLLEPQHRNGSIIQIRIMSYHLECLKQFILKSYPTVPRYTSTIFGCTCP</sequence>
<dbReference type="VEuPathDB" id="VectorBase:PPAPM1_010324"/>
<dbReference type="InterPro" id="IPR040676">
    <property type="entry name" value="DUF5641"/>
</dbReference>
<dbReference type="EnsemblMetazoa" id="PPAI004718-RA">
    <property type="protein sequence ID" value="PPAI004718-PA"/>
    <property type="gene ID" value="PPAI004718"/>
</dbReference>
<dbReference type="EMBL" id="AJVK01029184">
    <property type="status" value="NOT_ANNOTATED_CDS"/>
    <property type="molecule type" value="Genomic_DNA"/>
</dbReference>
<protein>
    <recommendedName>
        <fullName evidence="2">DUF5641 domain-containing protein</fullName>
    </recommendedName>
</protein>
<evidence type="ECO:0000313" key="4">
    <source>
        <dbReference type="Proteomes" id="UP000092462"/>
    </source>
</evidence>
<feature type="domain" description="DUF5641" evidence="2">
    <location>
        <begin position="256"/>
        <end position="343"/>
    </location>
</feature>
<dbReference type="VEuPathDB" id="VectorBase:PPAPM1_011226"/>
<dbReference type="EMBL" id="AJVK01029186">
    <property type="status" value="NOT_ANNOTATED_CDS"/>
    <property type="molecule type" value="Genomic_DNA"/>
</dbReference>
<name>A0A1B0DAL3_PHLPP</name>
<dbReference type="AlphaFoldDB" id="A0A1B0DAL3"/>
<evidence type="ECO:0000259" key="2">
    <source>
        <dbReference type="Pfam" id="PF18701"/>
    </source>
</evidence>
<reference evidence="3" key="1">
    <citation type="submission" date="2022-08" db="UniProtKB">
        <authorList>
            <consortium name="EnsemblMetazoa"/>
        </authorList>
    </citation>
    <scope>IDENTIFICATION</scope>
    <source>
        <strain evidence="3">Israel</strain>
    </source>
</reference>
<dbReference type="Pfam" id="PF18701">
    <property type="entry name" value="DUF5641"/>
    <property type="match status" value="2"/>
</dbReference>
<accession>A0A1B0DAL3</accession>